<evidence type="ECO:0000256" key="1">
    <source>
        <dbReference type="SAM" id="Phobius"/>
    </source>
</evidence>
<keyword evidence="1" id="KW-1133">Transmembrane helix</keyword>
<evidence type="ECO:0000313" key="3">
    <source>
        <dbReference type="Proteomes" id="UP000231292"/>
    </source>
</evidence>
<accession>A0A2G9YJE6</accession>
<keyword evidence="1" id="KW-0472">Membrane</keyword>
<name>A0A2G9YJE6_9BACT</name>
<dbReference type="AlphaFoldDB" id="A0A2G9YJE6"/>
<protein>
    <recommendedName>
        <fullName evidence="4">Type 4 fimbrial biogenesis protein PilX N-terminal domain-containing protein</fullName>
    </recommendedName>
</protein>
<organism evidence="2 3">
    <name type="scientific">Candidatus Sherwoodlollariibacterium unditelluris</name>
    <dbReference type="NCBI Taxonomy" id="1974757"/>
    <lineage>
        <taxon>Bacteria</taxon>
        <taxon>Pseudomonadati</taxon>
        <taxon>Candidatus Omnitrophota</taxon>
        <taxon>Candidatus Sherwoodlollariibacterium</taxon>
    </lineage>
</organism>
<comment type="caution">
    <text evidence="2">The sequence shown here is derived from an EMBL/GenBank/DDBJ whole genome shotgun (WGS) entry which is preliminary data.</text>
</comment>
<evidence type="ECO:0008006" key="4">
    <source>
        <dbReference type="Google" id="ProtNLM"/>
    </source>
</evidence>
<feature type="transmembrane region" description="Helical" evidence="1">
    <location>
        <begin position="7"/>
        <end position="31"/>
    </location>
</feature>
<evidence type="ECO:0000313" key="2">
    <source>
        <dbReference type="EMBL" id="PIP19345.1"/>
    </source>
</evidence>
<keyword evidence="1" id="KW-0812">Transmembrane</keyword>
<dbReference type="EMBL" id="PCRK01000080">
    <property type="protein sequence ID" value="PIP19345.1"/>
    <property type="molecule type" value="Genomic_DNA"/>
</dbReference>
<sequence>MLNDKRGFILFIVLSTVLIVAMLAGVILSMISSQSRLTNHQVSRIKAYYAGKGMMNYTLEMLRGGTWTLPSSGVYYACHRGCIDSVTESYDIPDDSDIPYKVQVTIYPANSGIPNTARLEIKTEYTYTP</sequence>
<proteinExistence type="predicted"/>
<dbReference type="Proteomes" id="UP000231292">
    <property type="component" value="Unassembled WGS sequence"/>
</dbReference>
<reference evidence="2 3" key="1">
    <citation type="submission" date="2017-09" db="EMBL/GenBank/DDBJ databases">
        <title>Depth-based differentiation of microbial function through sediment-hosted aquifers and enrichment of novel symbionts in the deep terrestrial subsurface.</title>
        <authorList>
            <person name="Probst A.J."/>
            <person name="Ladd B."/>
            <person name="Jarett J.K."/>
            <person name="Geller-Mcgrath D.E."/>
            <person name="Sieber C.M."/>
            <person name="Emerson J.B."/>
            <person name="Anantharaman K."/>
            <person name="Thomas B.C."/>
            <person name="Malmstrom R."/>
            <person name="Stieglmeier M."/>
            <person name="Klingl A."/>
            <person name="Woyke T."/>
            <person name="Ryan C.M."/>
            <person name="Banfield J.F."/>
        </authorList>
    </citation>
    <scope>NUCLEOTIDE SEQUENCE [LARGE SCALE GENOMIC DNA]</scope>
    <source>
        <strain evidence="2">CG23_combo_of_CG06-09_8_20_14_all_41_10</strain>
    </source>
</reference>
<gene>
    <name evidence="2" type="ORF">COX41_03390</name>
</gene>